<organism evidence="1 2">
    <name type="scientific">Microbacterium horticulturae</name>
    <dbReference type="NCBI Taxonomy" id="3028316"/>
    <lineage>
        <taxon>Bacteria</taxon>
        <taxon>Bacillati</taxon>
        <taxon>Actinomycetota</taxon>
        <taxon>Actinomycetes</taxon>
        <taxon>Micrococcales</taxon>
        <taxon>Microbacteriaceae</taxon>
        <taxon>Microbacterium</taxon>
    </lineage>
</organism>
<dbReference type="Pfam" id="PF13692">
    <property type="entry name" value="Glyco_trans_1_4"/>
    <property type="match status" value="1"/>
</dbReference>
<dbReference type="EMBL" id="CP119108">
    <property type="protein sequence ID" value="WEG10709.1"/>
    <property type="molecule type" value="Genomic_DNA"/>
</dbReference>
<sequence>MHRPENDTAAVRLIEQVWPMVIQKVPDARLRIVGANPSAHLIQVAARAVRVEVLGYVQNIEAEYDRSLVAFATLWSGAGVKFKTIDALLSGCAVIGTTIGVEGIGDESWFWSVSNSPEALAEATIDAFCNPEEARKLASASAEVARGFYAQKAQYAAMAELYDL</sequence>
<protein>
    <submittedName>
        <fullName evidence="1">Glycosyltransferase family 4 protein</fullName>
    </submittedName>
</protein>
<evidence type="ECO:0000313" key="2">
    <source>
        <dbReference type="Proteomes" id="UP001214553"/>
    </source>
</evidence>
<dbReference type="Proteomes" id="UP001214553">
    <property type="component" value="Chromosome"/>
</dbReference>
<reference evidence="1 2" key="1">
    <citation type="submission" date="2023-03" db="EMBL/GenBank/DDBJ databases">
        <title>Genome sequence of Microbacterium sp. KACC 23027.</title>
        <authorList>
            <person name="Kim S."/>
            <person name="Heo J."/>
            <person name="Kwon S.-W."/>
        </authorList>
    </citation>
    <scope>NUCLEOTIDE SEQUENCE [LARGE SCALE GENOMIC DNA]</scope>
    <source>
        <strain evidence="1 2">KACC 23027</strain>
    </source>
</reference>
<proteinExistence type="predicted"/>
<accession>A0ABY8C2L8</accession>
<evidence type="ECO:0000313" key="1">
    <source>
        <dbReference type="EMBL" id="WEG10709.1"/>
    </source>
</evidence>
<name>A0ABY8C2L8_9MICO</name>
<dbReference type="SUPFAM" id="SSF53756">
    <property type="entry name" value="UDP-Glycosyltransferase/glycogen phosphorylase"/>
    <property type="match status" value="1"/>
</dbReference>
<dbReference type="Gene3D" id="3.40.50.2000">
    <property type="entry name" value="Glycogen Phosphorylase B"/>
    <property type="match status" value="1"/>
</dbReference>
<gene>
    <name evidence="1" type="ORF">PU630_13070</name>
</gene>
<keyword evidence="2" id="KW-1185">Reference proteome</keyword>
<dbReference type="RefSeq" id="WP_275280105.1">
    <property type="nucleotide sequence ID" value="NZ_CP119108.1"/>
</dbReference>